<feature type="compositionally biased region" description="Pro residues" evidence="1">
    <location>
        <begin position="37"/>
        <end position="48"/>
    </location>
</feature>
<evidence type="ECO:0000313" key="3">
    <source>
        <dbReference type="Proteomes" id="UP000765509"/>
    </source>
</evidence>
<evidence type="ECO:0000256" key="1">
    <source>
        <dbReference type="SAM" id="MobiDB-lite"/>
    </source>
</evidence>
<reference evidence="2" key="1">
    <citation type="submission" date="2021-03" db="EMBL/GenBank/DDBJ databases">
        <title>Draft genome sequence of rust myrtle Austropuccinia psidii MF-1, a brazilian biotype.</title>
        <authorList>
            <person name="Quecine M.C."/>
            <person name="Pachon D.M.R."/>
            <person name="Bonatelli M.L."/>
            <person name="Correr F.H."/>
            <person name="Franceschini L.M."/>
            <person name="Leite T.F."/>
            <person name="Margarido G.R.A."/>
            <person name="Almeida C.A."/>
            <person name="Ferrarezi J.A."/>
            <person name="Labate C.A."/>
        </authorList>
    </citation>
    <scope>NUCLEOTIDE SEQUENCE</scope>
    <source>
        <strain evidence="2">MF-1</strain>
    </source>
</reference>
<gene>
    <name evidence="2" type="ORF">O181_113589</name>
</gene>
<feature type="compositionally biased region" description="Polar residues" evidence="1">
    <location>
        <begin position="20"/>
        <end position="34"/>
    </location>
</feature>
<comment type="caution">
    <text evidence="2">The sequence shown here is derived from an EMBL/GenBank/DDBJ whole genome shotgun (WGS) entry which is preliminary data.</text>
</comment>
<dbReference type="Proteomes" id="UP000765509">
    <property type="component" value="Unassembled WGS sequence"/>
</dbReference>
<accession>A0A9Q3PTT8</accession>
<protein>
    <submittedName>
        <fullName evidence="2">Uncharacterized protein</fullName>
    </submittedName>
</protein>
<keyword evidence="3" id="KW-1185">Reference proteome</keyword>
<name>A0A9Q3PTT8_9BASI</name>
<evidence type="ECO:0000313" key="2">
    <source>
        <dbReference type="EMBL" id="MBW0573874.1"/>
    </source>
</evidence>
<organism evidence="2 3">
    <name type="scientific">Austropuccinia psidii MF-1</name>
    <dbReference type="NCBI Taxonomy" id="1389203"/>
    <lineage>
        <taxon>Eukaryota</taxon>
        <taxon>Fungi</taxon>
        <taxon>Dikarya</taxon>
        <taxon>Basidiomycota</taxon>
        <taxon>Pucciniomycotina</taxon>
        <taxon>Pucciniomycetes</taxon>
        <taxon>Pucciniales</taxon>
        <taxon>Sphaerophragmiaceae</taxon>
        <taxon>Austropuccinia</taxon>
    </lineage>
</organism>
<sequence length="166" mass="18260">MSLIEKSLKLLPPSKKRRIQSTSPSPVQANTTTPEVIRPPQPPQPPIRSPTRPSTLASTSTNIQQLVARTSSNPISPKPESIFDNLWRWNITGNFTDQKKVKKKVVNSLCAEGDALSEVFVDKAIKSAIPGKATIALAKEAVSYEDGLVVKFIEAWKKLRLGLCKM</sequence>
<dbReference type="EMBL" id="AVOT02093001">
    <property type="protein sequence ID" value="MBW0573874.1"/>
    <property type="molecule type" value="Genomic_DNA"/>
</dbReference>
<feature type="region of interest" description="Disordered" evidence="1">
    <location>
        <begin position="1"/>
        <end position="60"/>
    </location>
</feature>
<proteinExistence type="predicted"/>
<dbReference type="AlphaFoldDB" id="A0A9Q3PTT8"/>